<name>A0ABD6AUL0_9EURY</name>
<gene>
    <name evidence="1" type="ORF">ACFSBT_09210</name>
</gene>
<protein>
    <recommendedName>
        <fullName evidence="3">Transposase</fullName>
    </recommendedName>
</protein>
<evidence type="ECO:0000313" key="2">
    <source>
        <dbReference type="Proteomes" id="UP001597187"/>
    </source>
</evidence>
<evidence type="ECO:0008006" key="3">
    <source>
        <dbReference type="Google" id="ProtNLM"/>
    </source>
</evidence>
<proteinExistence type="predicted"/>
<dbReference type="Proteomes" id="UP001597187">
    <property type="component" value="Unassembled WGS sequence"/>
</dbReference>
<organism evidence="1 2">
    <name type="scientific">Halomarina rubra</name>
    <dbReference type="NCBI Taxonomy" id="2071873"/>
    <lineage>
        <taxon>Archaea</taxon>
        <taxon>Methanobacteriati</taxon>
        <taxon>Methanobacteriota</taxon>
        <taxon>Stenosarchaea group</taxon>
        <taxon>Halobacteria</taxon>
        <taxon>Halobacteriales</taxon>
        <taxon>Natronomonadaceae</taxon>
        <taxon>Halomarina</taxon>
    </lineage>
</organism>
<comment type="caution">
    <text evidence="1">The sequence shown here is derived from an EMBL/GenBank/DDBJ whole genome shotgun (WGS) entry which is preliminary data.</text>
</comment>
<dbReference type="EMBL" id="JBHUDC010000003">
    <property type="protein sequence ID" value="MFD1513454.1"/>
    <property type="molecule type" value="Genomic_DNA"/>
</dbReference>
<dbReference type="AlphaFoldDB" id="A0ABD6AUL0"/>
<keyword evidence="2" id="KW-1185">Reference proteome</keyword>
<evidence type="ECO:0000313" key="1">
    <source>
        <dbReference type="EMBL" id="MFD1513454.1"/>
    </source>
</evidence>
<accession>A0ABD6AUL0</accession>
<sequence length="132" mass="14757">MLLDYVRTDVRSVADDPFRHVLRQPVRDGSSVDTVGWPTGRTTGGRHAVGDFASIDVTVVWMLVGVHARAGQFVDDMLNRAVVEKAVYKCQQWLATVAVSHVYSLVDELVVKHLAHAVRDRYVAFSRLLVIQ</sequence>
<dbReference type="RefSeq" id="WP_250873407.1">
    <property type="nucleotide sequence ID" value="NZ_JALXFV010000003.1"/>
</dbReference>
<reference evidence="1 2" key="1">
    <citation type="journal article" date="2019" name="Int. J. Syst. Evol. Microbiol.">
        <title>The Global Catalogue of Microorganisms (GCM) 10K type strain sequencing project: providing services to taxonomists for standard genome sequencing and annotation.</title>
        <authorList>
            <consortium name="The Broad Institute Genomics Platform"/>
            <consortium name="The Broad Institute Genome Sequencing Center for Infectious Disease"/>
            <person name="Wu L."/>
            <person name="Ma J."/>
        </authorList>
    </citation>
    <scope>NUCLEOTIDE SEQUENCE [LARGE SCALE GENOMIC DNA]</scope>
    <source>
        <strain evidence="1 2">CGMCC 1.12563</strain>
    </source>
</reference>